<dbReference type="Proteomes" id="UP000030661">
    <property type="component" value="Unassembled WGS sequence"/>
</dbReference>
<evidence type="ECO:0000313" key="1">
    <source>
        <dbReference type="EMBL" id="GAK58601.1"/>
    </source>
</evidence>
<accession>A0A081C1Z6</accession>
<gene>
    <name evidence="1" type="ORF">U27_05575</name>
</gene>
<dbReference type="AlphaFoldDB" id="A0A081C1Z6"/>
<sequence>MECLRRHTRTGTYRKEHFVMGVSYGRIWHNDAYERRPGKAGGKIGCFTSSAVAAACATPEAELLGISGRVQKDSAPTRKT</sequence>
<protein>
    <submittedName>
        <fullName evidence="1">Uncharacterized protein</fullName>
    </submittedName>
</protein>
<dbReference type="STRING" id="1499967.U27_05575"/>
<organism evidence="1">
    <name type="scientific">Vecturithrix granuli</name>
    <dbReference type="NCBI Taxonomy" id="1499967"/>
    <lineage>
        <taxon>Bacteria</taxon>
        <taxon>Candidatus Moduliflexota</taxon>
        <taxon>Candidatus Vecturitrichia</taxon>
        <taxon>Candidatus Vecturitrichales</taxon>
        <taxon>Candidatus Vecturitrichaceae</taxon>
        <taxon>Candidatus Vecturithrix</taxon>
    </lineage>
</organism>
<dbReference type="EMBL" id="DF820468">
    <property type="protein sequence ID" value="GAK58601.1"/>
    <property type="molecule type" value="Genomic_DNA"/>
</dbReference>
<name>A0A081C1Z6_VECG1</name>
<reference evidence="1" key="1">
    <citation type="journal article" date="2015" name="PeerJ">
        <title>First genomic representation of candidate bacterial phylum KSB3 points to enhanced environmental sensing as a trigger of wastewater bulking.</title>
        <authorList>
            <person name="Sekiguchi Y."/>
            <person name="Ohashi A."/>
            <person name="Parks D.H."/>
            <person name="Yamauchi T."/>
            <person name="Tyson G.W."/>
            <person name="Hugenholtz P."/>
        </authorList>
    </citation>
    <scope>NUCLEOTIDE SEQUENCE [LARGE SCALE GENOMIC DNA]</scope>
</reference>
<keyword evidence="2" id="KW-1185">Reference proteome</keyword>
<dbReference type="HOGENOM" id="CLU_2582563_0_0_0"/>
<proteinExistence type="predicted"/>
<evidence type="ECO:0000313" key="2">
    <source>
        <dbReference type="Proteomes" id="UP000030661"/>
    </source>
</evidence>